<reference evidence="2 3" key="1">
    <citation type="submission" date="2019-09" db="EMBL/GenBank/DDBJ databases">
        <title>Hydrogenophaga aromatica sp. nov., isolated from a para-xylene-degrading enrichment culture.</title>
        <authorList>
            <person name="Tancsics A."/>
            <person name="Banerjee S."/>
        </authorList>
    </citation>
    <scope>NUCLEOTIDE SEQUENCE [LARGE SCALE GENOMIC DNA]</scope>
    <source>
        <strain evidence="2 3">D2P1</strain>
    </source>
</reference>
<keyword evidence="3" id="KW-1185">Reference proteome</keyword>
<dbReference type="AlphaFoldDB" id="A0A7Y8GWI8"/>
<accession>A0A7Y8GWI8</accession>
<organism evidence="2 3">
    <name type="scientific">Hydrogenophaga aromaticivorans</name>
    <dbReference type="NCBI Taxonomy" id="2610898"/>
    <lineage>
        <taxon>Bacteria</taxon>
        <taxon>Pseudomonadati</taxon>
        <taxon>Pseudomonadota</taxon>
        <taxon>Betaproteobacteria</taxon>
        <taxon>Burkholderiales</taxon>
        <taxon>Comamonadaceae</taxon>
        <taxon>Hydrogenophaga</taxon>
    </lineage>
</organism>
<feature type="region of interest" description="Disordered" evidence="1">
    <location>
        <begin position="1"/>
        <end position="21"/>
    </location>
</feature>
<evidence type="ECO:0000313" key="2">
    <source>
        <dbReference type="EMBL" id="NWF45392.1"/>
    </source>
</evidence>
<dbReference type="Gene3D" id="6.20.20.10">
    <property type="match status" value="1"/>
</dbReference>
<dbReference type="RefSeq" id="WP_177135240.1">
    <property type="nucleotide sequence ID" value="NZ_VYGV01000006.1"/>
</dbReference>
<evidence type="ECO:0000313" key="3">
    <source>
        <dbReference type="Proteomes" id="UP000545507"/>
    </source>
</evidence>
<dbReference type="EMBL" id="VYGV01000006">
    <property type="protein sequence ID" value="NWF45392.1"/>
    <property type="molecule type" value="Genomic_DNA"/>
</dbReference>
<sequence>MSDDKPTTAERYARAAHTSHLGMSEHRQGDVDMIAAAGMVHGIGPKLLRLMQEYDSVAQDVRKTADNDLTGMLLILMELRTLRETKEALHLWALDRATKRRVMLSDKQIAAIVGGCLSSFLSPTCPTCSGTGLIGGYDGSIQNICRRCGGSGKSQDAVGLDVLQKEFAADLMHAMAGAYSFAEMEIRRQLA</sequence>
<gene>
    <name evidence="2" type="ORF">F3K02_09050</name>
</gene>
<evidence type="ECO:0000256" key="1">
    <source>
        <dbReference type="SAM" id="MobiDB-lite"/>
    </source>
</evidence>
<dbReference type="Proteomes" id="UP000545507">
    <property type="component" value="Unassembled WGS sequence"/>
</dbReference>
<proteinExistence type="predicted"/>
<feature type="compositionally biased region" description="Basic and acidic residues" evidence="1">
    <location>
        <begin position="1"/>
        <end position="13"/>
    </location>
</feature>
<name>A0A7Y8GWI8_9BURK</name>
<protein>
    <submittedName>
        <fullName evidence="2">Uncharacterized protein</fullName>
    </submittedName>
</protein>
<comment type="caution">
    <text evidence="2">The sequence shown here is derived from an EMBL/GenBank/DDBJ whole genome shotgun (WGS) entry which is preliminary data.</text>
</comment>